<sequence length="211" mass="22127">MANPGPAPRIPFRRRTRAIAWAKILLPLAALVLLSTVFLLARAPGGQSEIPYARLEEIARDPRIDRPRLAGVAPDGTTVVLSADRLMPVRGRTDLFALDAPILETESPDGGTAHLTAGTGEVDGASRRLRLTGGVRIEASPGTTVDTPELTADLQTGTATAGAVQAETPFGTVDAGGLLLTQGEGKGSRLVFNGGVRLLYEPQTHRPTEAP</sequence>
<dbReference type="AlphaFoldDB" id="A0A5C4ML13"/>
<proteinExistence type="predicted"/>
<dbReference type="Proteomes" id="UP000305887">
    <property type="component" value="Unassembled WGS sequence"/>
</dbReference>
<comment type="caution">
    <text evidence="1">The sequence shown here is derived from an EMBL/GenBank/DDBJ whole genome shotgun (WGS) entry which is preliminary data.</text>
</comment>
<reference evidence="1 2" key="1">
    <citation type="submission" date="2019-06" db="EMBL/GenBank/DDBJ databases">
        <title>YIM 131921 draft genome.</title>
        <authorList>
            <person name="Jiang L."/>
        </authorList>
    </citation>
    <scope>NUCLEOTIDE SEQUENCE [LARGE SCALE GENOMIC DNA]</scope>
    <source>
        <strain evidence="1 2">YIM 131921</strain>
    </source>
</reference>
<dbReference type="Pfam" id="PF06835">
    <property type="entry name" value="LptC"/>
    <property type="match status" value="1"/>
</dbReference>
<dbReference type="EMBL" id="VDFU01000037">
    <property type="protein sequence ID" value="TNC46433.1"/>
    <property type="molecule type" value="Genomic_DNA"/>
</dbReference>
<evidence type="ECO:0000313" key="1">
    <source>
        <dbReference type="EMBL" id="TNC46433.1"/>
    </source>
</evidence>
<dbReference type="RefSeq" id="WP_139078635.1">
    <property type="nucleotide sequence ID" value="NZ_VDFU01000037.1"/>
</dbReference>
<organism evidence="1 2">
    <name type="scientific">Rubellimicrobium rubrum</name>
    <dbReference type="NCBI Taxonomy" id="2585369"/>
    <lineage>
        <taxon>Bacteria</taxon>
        <taxon>Pseudomonadati</taxon>
        <taxon>Pseudomonadota</taxon>
        <taxon>Alphaproteobacteria</taxon>
        <taxon>Rhodobacterales</taxon>
        <taxon>Roseobacteraceae</taxon>
        <taxon>Rubellimicrobium</taxon>
    </lineage>
</organism>
<dbReference type="OrthoDB" id="7871110at2"/>
<dbReference type="Gene3D" id="2.60.450.10">
    <property type="entry name" value="Lipopolysaccharide (LPS) transport protein A like domain"/>
    <property type="match status" value="1"/>
</dbReference>
<evidence type="ECO:0000313" key="2">
    <source>
        <dbReference type="Proteomes" id="UP000305887"/>
    </source>
</evidence>
<protein>
    <recommendedName>
        <fullName evidence="3">LPS export ABC transporter periplasmic protein LptC</fullName>
    </recommendedName>
</protein>
<gene>
    <name evidence="1" type="ORF">FHG66_19035</name>
</gene>
<keyword evidence="2" id="KW-1185">Reference proteome</keyword>
<evidence type="ECO:0008006" key="3">
    <source>
        <dbReference type="Google" id="ProtNLM"/>
    </source>
</evidence>
<dbReference type="InterPro" id="IPR010664">
    <property type="entry name" value="LipoPS_assembly_LptC-rel"/>
</dbReference>
<accession>A0A5C4ML13</accession>
<name>A0A5C4ML13_9RHOB</name>